<accession>A0ABM3PA78</accession>
<sequence>MSRLGPAAQPRPVVQGEDGADDLIPFAKCSRVVSRPAPPRLPSQSLTLMPQRYGDLFWESLSQRPSSPFVLYSPTWTEEWHIPPSPRATGCSQPGLYPLERLPPPEVLCRRKRRRPHLAGMQQGPAGIPAQVRAVTYHLEDLRRRQRIINELKKAQWDVSGAAPEPLAPATAGCGVPSATEYPGLEEARATYPQEEGHPVTTGRTQLLWSPWSPLGLGGGSGVPRRLGSLASYSAVPAGRNRLRSPWGMEVQSADLSQRPPRARHWALTAPLAARVKPSPRAPHGLSPPPPNRPPALAGTEFFALLGY</sequence>
<evidence type="ECO:0000256" key="1">
    <source>
        <dbReference type="SAM" id="MobiDB-lite"/>
    </source>
</evidence>
<feature type="region of interest" description="Disordered" evidence="1">
    <location>
        <begin position="275"/>
        <end position="297"/>
    </location>
</feature>
<gene>
    <name evidence="3" type="primary">INCA1</name>
</gene>
<protein>
    <submittedName>
        <fullName evidence="3">Protein INCA1 isoform X1</fullName>
    </submittedName>
</protein>
<feature type="region of interest" description="Disordered" evidence="1">
    <location>
        <begin position="1"/>
        <end position="20"/>
    </location>
</feature>
<dbReference type="GeneID" id="106972470"/>
<dbReference type="Proteomes" id="UP001652583">
    <property type="component" value="Chromosome E1"/>
</dbReference>
<dbReference type="Pfam" id="PF15142">
    <property type="entry name" value="INCA1"/>
    <property type="match status" value="1"/>
</dbReference>
<keyword evidence="2" id="KW-1185">Reference proteome</keyword>
<reference evidence="3" key="1">
    <citation type="submission" date="2025-08" db="UniProtKB">
        <authorList>
            <consortium name="RefSeq"/>
        </authorList>
    </citation>
    <scope>IDENTIFICATION</scope>
    <source>
        <tissue evidence="3">Blood</tissue>
    </source>
</reference>
<evidence type="ECO:0000313" key="2">
    <source>
        <dbReference type="Proteomes" id="UP001652583"/>
    </source>
</evidence>
<dbReference type="PANTHER" id="PTHR37341">
    <property type="entry name" value="PROTEIN INCA1"/>
    <property type="match status" value="1"/>
</dbReference>
<dbReference type="InterPro" id="IPR026238">
    <property type="entry name" value="INCA1"/>
</dbReference>
<organism evidence="2 3">
    <name type="scientific">Acinonyx jubatus</name>
    <name type="common">Cheetah</name>
    <dbReference type="NCBI Taxonomy" id="32536"/>
    <lineage>
        <taxon>Eukaryota</taxon>
        <taxon>Metazoa</taxon>
        <taxon>Chordata</taxon>
        <taxon>Craniata</taxon>
        <taxon>Vertebrata</taxon>
        <taxon>Euteleostomi</taxon>
        <taxon>Mammalia</taxon>
        <taxon>Eutheria</taxon>
        <taxon>Laurasiatheria</taxon>
        <taxon>Carnivora</taxon>
        <taxon>Feliformia</taxon>
        <taxon>Felidae</taxon>
        <taxon>Felinae</taxon>
        <taxon>Acinonyx</taxon>
    </lineage>
</organism>
<evidence type="ECO:0000313" key="3">
    <source>
        <dbReference type="RefSeq" id="XP_053068585.1"/>
    </source>
</evidence>
<name>A0ABM3PA78_ACIJB</name>
<proteinExistence type="predicted"/>
<dbReference type="PANTHER" id="PTHR37341:SF1">
    <property type="entry name" value="PROTEIN INCA1"/>
    <property type="match status" value="1"/>
</dbReference>
<dbReference type="RefSeq" id="XP_053068585.1">
    <property type="nucleotide sequence ID" value="XM_053212610.1"/>
</dbReference>
<dbReference type="PRINTS" id="PR02102">
    <property type="entry name" value="PROTEININCA1"/>
</dbReference>